<evidence type="ECO:0000256" key="2">
    <source>
        <dbReference type="ARBA" id="ARBA00022679"/>
    </source>
</evidence>
<keyword evidence="1" id="KW-0489">Methyltransferase</keyword>
<dbReference type="EMBL" id="CADCTV010000083">
    <property type="protein sequence ID" value="CAA9299488.1"/>
    <property type="molecule type" value="Genomic_DNA"/>
</dbReference>
<name>A0A6J4K8Z2_9BACT</name>
<organism evidence="6">
    <name type="scientific">uncultured Gemmatimonadota bacterium</name>
    <dbReference type="NCBI Taxonomy" id="203437"/>
    <lineage>
        <taxon>Bacteria</taxon>
        <taxon>Pseudomonadati</taxon>
        <taxon>Gemmatimonadota</taxon>
        <taxon>environmental samples</taxon>
    </lineage>
</organism>
<gene>
    <name evidence="6" type="ORF">AVDCRST_MAG89-359</name>
</gene>
<dbReference type="Pfam" id="PF00398">
    <property type="entry name" value="RrnaAD"/>
    <property type="match status" value="1"/>
</dbReference>
<dbReference type="CDD" id="cd02440">
    <property type="entry name" value="AdoMet_MTases"/>
    <property type="match status" value="1"/>
</dbReference>
<evidence type="ECO:0000313" key="6">
    <source>
        <dbReference type="EMBL" id="CAA9299488.1"/>
    </source>
</evidence>
<reference evidence="6" key="1">
    <citation type="submission" date="2020-02" db="EMBL/GenBank/DDBJ databases">
        <authorList>
            <person name="Meier V. D."/>
        </authorList>
    </citation>
    <scope>NUCLEOTIDE SEQUENCE</scope>
    <source>
        <strain evidence="6">AVDCRST_MAG89</strain>
    </source>
</reference>
<dbReference type="GO" id="GO:0000179">
    <property type="term" value="F:rRNA (adenine-N6,N6-)-dimethyltransferase activity"/>
    <property type="evidence" value="ECO:0007669"/>
    <property type="project" value="InterPro"/>
</dbReference>
<dbReference type="InterPro" id="IPR001737">
    <property type="entry name" value="KsgA/Erm"/>
</dbReference>
<dbReference type="SUPFAM" id="SSF53335">
    <property type="entry name" value="S-adenosyl-L-methionine-dependent methyltransferases"/>
    <property type="match status" value="1"/>
</dbReference>
<dbReference type="SMART" id="SM00650">
    <property type="entry name" value="rADc"/>
    <property type="match status" value="1"/>
</dbReference>
<feature type="domain" description="Ribosomal RNA adenine methylase transferase N-terminal" evidence="5">
    <location>
        <begin position="36"/>
        <end position="182"/>
    </location>
</feature>
<sequence>MQKTTGSRRDQMLLFARNFLKHPRMLGSVIPSSRFLIDGLLKHLDFNRARVIVEYGPGVGTITTHVLKRMHPDAKLVVIEMNDDFVRFLRENVRDPRLHVVHGSAADVAPELKKLGFDSADYAISGIPFSTMPPEVRADILQKTNAVLNPQGAFLVYQFSPSIGMHLERAFGTVTRTFEPLNIPPAQLYVARPRAVA</sequence>
<evidence type="ECO:0000256" key="1">
    <source>
        <dbReference type="ARBA" id="ARBA00022603"/>
    </source>
</evidence>
<evidence type="ECO:0000259" key="5">
    <source>
        <dbReference type="SMART" id="SM00650"/>
    </source>
</evidence>
<evidence type="ECO:0000256" key="4">
    <source>
        <dbReference type="ARBA" id="ARBA00022884"/>
    </source>
</evidence>
<dbReference type="InterPro" id="IPR029063">
    <property type="entry name" value="SAM-dependent_MTases_sf"/>
</dbReference>
<dbReference type="AlphaFoldDB" id="A0A6J4K8Z2"/>
<proteinExistence type="predicted"/>
<evidence type="ECO:0000256" key="3">
    <source>
        <dbReference type="ARBA" id="ARBA00022691"/>
    </source>
</evidence>
<protein>
    <recommendedName>
        <fullName evidence="5">Ribosomal RNA adenine methylase transferase N-terminal domain-containing protein</fullName>
    </recommendedName>
</protein>
<dbReference type="InterPro" id="IPR020598">
    <property type="entry name" value="rRNA_Ade_methylase_Trfase_N"/>
</dbReference>
<keyword evidence="4" id="KW-0694">RNA-binding</keyword>
<dbReference type="Gene3D" id="3.40.50.150">
    <property type="entry name" value="Vaccinia Virus protein VP39"/>
    <property type="match status" value="1"/>
</dbReference>
<keyword evidence="2" id="KW-0808">Transferase</keyword>
<accession>A0A6J4K8Z2</accession>
<dbReference type="GO" id="GO:0003723">
    <property type="term" value="F:RNA binding"/>
    <property type="evidence" value="ECO:0007669"/>
    <property type="project" value="UniProtKB-KW"/>
</dbReference>
<keyword evidence="3" id="KW-0949">S-adenosyl-L-methionine</keyword>